<protein>
    <submittedName>
        <fullName evidence="1">Uncharacterized protein</fullName>
    </submittedName>
</protein>
<dbReference type="RefSeq" id="WP_224310432.1">
    <property type="nucleotide sequence ID" value="NZ_JAHSST010000031.1"/>
</dbReference>
<dbReference type="Proteomes" id="UP000758701">
    <property type="component" value="Unassembled WGS sequence"/>
</dbReference>
<proteinExistence type="predicted"/>
<reference evidence="1 2" key="1">
    <citation type="submission" date="2021-06" db="EMBL/GenBank/DDBJ databases">
        <title>Ecological speciation of a Streptomyces species isolated from different habitats and geographic origins.</title>
        <authorList>
            <person name="Wang J."/>
        </authorList>
    </citation>
    <scope>NUCLEOTIDE SEQUENCE [LARGE SCALE GENOMIC DNA]</scope>
    <source>
        <strain evidence="1 2">FXJ8.012</strain>
    </source>
</reference>
<evidence type="ECO:0000313" key="1">
    <source>
        <dbReference type="EMBL" id="MBZ6156273.1"/>
    </source>
</evidence>
<dbReference type="EMBL" id="JAHSTP010000025">
    <property type="protein sequence ID" value="MBZ6156273.1"/>
    <property type="molecule type" value="Genomic_DNA"/>
</dbReference>
<sequence>MTTPVLTVIRTCRLRVTDPPLLVLQGWRAARSQPCTAVHGTTSWTAMSEGLALALLVTESGLEAVAHRADDFGLVLDHAAALVRSAPCLT</sequence>
<accession>A0ABS7WFG2</accession>
<gene>
    <name evidence="1" type="ORF">KVH32_34720</name>
</gene>
<evidence type="ECO:0000313" key="2">
    <source>
        <dbReference type="Proteomes" id="UP000758701"/>
    </source>
</evidence>
<name>A0ABS7WFG2_STROV</name>
<organism evidence="1 2">
    <name type="scientific">Streptomyces olivaceus</name>
    <dbReference type="NCBI Taxonomy" id="47716"/>
    <lineage>
        <taxon>Bacteria</taxon>
        <taxon>Bacillati</taxon>
        <taxon>Actinomycetota</taxon>
        <taxon>Actinomycetes</taxon>
        <taxon>Kitasatosporales</taxon>
        <taxon>Streptomycetaceae</taxon>
        <taxon>Streptomyces</taxon>
    </lineage>
</organism>
<comment type="caution">
    <text evidence="1">The sequence shown here is derived from an EMBL/GenBank/DDBJ whole genome shotgun (WGS) entry which is preliminary data.</text>
</comment>
<keyword evidence="2" id="KW-1185">Reference proteome</keyword>